<reference evidence="1 2" key="1">
    <citation type="submission" date="2021-06" db="EMBL/GenBank/DDBJ databases">
        <title>Caerostris extrusa draft genome.</title>
        <authorList>
            <person name="Kono N."/>
            <person name="Arakawa K."/>
        </authorList>
    </citation>
    <scope>NUCLEOTIDE SEQUENCE [LARGE SCALE GENOMIC DNA]</scope>
</reference>
<proteinExistence type="predicted"/>
<dbReference type="EMBL" id="BPLR01001031">
    <property type="protein sequence ID" value="GIY99317.1"/>
    <property type="molecule type" value="Genomic_DNA"/>
</dbReference>
<sequence>MAIITLRYRPKLPPICRNGAAPLYSVPNRSMDLYPPLFPAPFNALAPTSTHSSGKYSSGMELATVPYVLMPCTWRPKPTRHSISCFE</sequence>
<evidence type="ECO:0000313" key="2">
    <source>
        <dbReference type="Proteomes" id="UP001054945"/>
    </source>
</evidence>
<dbReference type="AlphaFoldDB" id="A0AAV4XX46"/>
<dbReference type="Proteomes" id="UP001054945">
    <property type="component" value="Unassembled WGS sequence"/>
</dbReference>
<accession>A0AAV4XX46</accession>
<organism evidence="1 2">
    <name type="scientific">Caerostris extrusa</name>
    <name type="common">Bark spider</name>
    <name type="synonym">Caerostris bankana</name>
    <dbReference type="NCBI Taxonomy" id="172846"/>
    <lineage>
        <taxon>Eukaryota</taxon>
        <taxon>Metazoa</taxon>
        <taxon>Ecdysozoa</taxon>
        <taxon>Arthropoda</taxon>
        <taxon>Chelicerata</taxon>
        <taxon>Arachnida</taxon>
        <taxon>Araneae</taxon>
        <taxon>Araneomorphae</taxon>
        <taxon>Entelegynae</taxon>
        <taxon>Araneoidea</taxon>
        <taxon>Araneidae</taxon>
        <taxon>Caerostris</taxon>
    </lineage>
</organism>
<keyword evidence="2" id="KW-1185">Reference proteome</keyword>
<name>A0AAV4XX46_CAEEX</name>
<gene>
    <name evidence="1" type="ORF">CEXT_648061</name>
</gene>
<comment type="caution">
    <text evidence="1">The sequence shown here is derived from an EMBL/GenBank/DDBJ whole genome shotgun (WGS) entry which is preliminary data.</text>
</comment>
<evidence type="ECO:0000313" key="1">
    <source>
        <dbReference type="EMBL" id="GIY99317.1"/>
    </source>
</evidence>
<protein>
    <submittedName>
        <fullName evidence="1">Uncharacterized protein</fullName>
    </submittedName>
</protein>